<dbReference type="Proteomes" id="UP000790709">
    <property type="component" value="Unassembled WGS sequence"/>
</dbReference>
<name>A0ACB8BA67_9AGAM</name>
<organism evidence="1 2">
    <name type="scientific">Leucogyrophana mollusca</name>
    <dbReference type="NCBI Taxonomy" id="85980"/>
    <lineage>
        <taxon>Eukaryota</taxon>
        <taxon>Fungi</taxon>
        <taxon>Dikarya</taxon>
        <taxon>Basidiomycota</taxon>
        <taxon>Agaricomycotina</taxon>
        <taxon>Agaricomycetes</taxon>
        <taxon>Agaricomycetidae</taxon>
        <taxon>Boletales</taxon>
        <taxon>Boletales incertae sedis</taxon>
        <taxon>Leucogyrophana</taxon>
    </lineage>
</organism>
<keyword evidence="2" id="KW-1185">Reference proteome</keyword>
<proteinExistence type="predicted"/>
<evidence type="ECO:0000313" key="1">
    <source>
        <dbReference type="EMBL" id="KAH7921763.1"/>
    </source>
</evidence>
<reference evidence="1" key="1">
    <citation type="journal article" date="2021" name="New Phytol.">
        <title>Evolutionary innovations through gain and loss of genes in the ectomycorrhizal Boletales.</title>
        <authorList>
            <person name="Wu G."/>
            <person name="Miyauchi S."/>
            <person name="Morin E."/>
            <person name="Kuo A."/>
            <person name="Drula E."/>
            <person name="Varga T."/>
            <person name="Kohler A."/>
            <person name="Feng B."/>
            <person name="Cao Y."/>
            <person name="Lipzen A."/>
            <person name="Daum C."/>
            <person name="Hundley H."/>
            <person name="Pangilinan J."/>
            <person name="Johnson J."/>
            <person name="Barry K."/>
            <person name="LaButti K."/>
            <person name="Ng V."/>
            <person name="Ahrendt S."/>
            <person name="Min B."/>
            <person name="Choi I.G."/>
            <person name="Park H."/>
            <person name="Plett J.M."/>
            <person name="Magnuson J."/>
            <person name="Spatafora J.W."/>
            <person name="Nagy L.G."/>
            <person name="Henrissat B."/>
            <person name="Grigoriev I.V."/>
            <person name="Yang Z.L."/>
            <person name="Xu J."/>
            <person name="Martin F.M."/>
        </authorList>
    </citation>
    <scope>NUCLEOTIDE SEQUENCE</scope>
    <source>
        <strain evidence="1">KUC20120723A-06</strain>
    </source>
</reference>
<comment type="caution">
    <text evidence="1">The sequence shown here is derived from an EMBL/GenBank/DDBJ whole genome shotgun (WGS) entry which is preliminary data.</text>
</comment>
<protein>
    <submittedName>
        <fullName evidence="1">Uncharacterized protein</fullName>
    </submittedName>
</protein>
<sequence>MDSSSPSSFFYSELRRALSEQSFGIVRFDVTRPSTPHEAVASVTLLEGNVIRVSLTTRGYHLDNGQIFESIEGLLQAVSAMYDRKRRDALFSKLESLR</sequence>
<accession>A0ACB8BA67</accession>
<gene>
    <name evidence="1" type="ORF">BV22DRAFT_1038248</name>
</gene>
<dbReference type="EMBL" id="MU266512">
    <property type="protein sequence ID" value="KAH7921763.1"/>
    <property type="molecule type" value="Genomic_DNA"/>
</dbReference>
<evidence type="ECO:0000313" key="2">
    <source>
        <dbReference type="Proteomes" id="UP000790709"/>
    </source>
</evidence>